<protein>
    <submittedName>
        <fullName evidence="1">Uncharacterized protein</fullName>
    </submittedName>
</protein>
<evidence type="ECO:0000313" key="1">
    <source>
        <dbReference type="EMBL" id="CAI9161409.1"/>
    </source>
</evidence>
<organism evidence="1 2">
    <name type="scientific">Rangifer tarandus platyrhynchus</name>
    <name type="common">Svalbard reindeer</name>
    <dbReference type="NCBI Taxonomy" id="3082113"/>
    <lineage>
        <taxon>Eukaryota</taxon>
        <taxon>Metazoa</taxon>
        <taxon>Chordata</taxon>
        <taxon>Craniata</taxon>
        <taxon>Vertebrata</taxon>
        <taxon>Euteleostomi</taxon>
        <taxon>Mammalia</taxon>
        <taxon>Eutheria</taxon>
        <taxon>Laurasiatheria</taxon>
        <taxon>Artiodactyla</taxon>
        <taxon>Ruminantia</taxon>
        <taxon>Pecora</taxon>
        <taxon>Cervidae</taxon>
        <taxon>Odocoileinae</taxon>
        <taxon>Rangifer</taxon>
    </lineage>
</organism>
<keyword evidence="2" id="KW-1185">Reference proteome</keyword>
<name>A0ABN8YIX0_RANTA</name>
<evidence type="ECO:0000313" key="2">
    <source>
        <dbReference type="Proteomes" id="UP001176941"/>
    </source>
</evidence>
<gene>
    <name evidence="1" type="ORF">MRATA1EN1_LOCUS10371</name>
</gene>
<dbReference type="EMBL" id="OX459956">
    <property type="protein sequence ID" value="CAI9161409.1"/>
    <property type="molecule type" value="Genomic_DNA"/>
</dbReference>
<reference evidence="1" key="1">
    <citation type="submission" date="2023-04" db="EMBL/GenBank/DDBJ databases">
        <authorList>
            <consortium name="ELIXIR-Norway"/>
        </authorList>
    </citation>
    <scope>NUCLEOTIDE SEQUENCE [LARGE SCALE GENOMIC DNA]</scope>
</reference>
<dbReference type="Proteomes" id="UP001176941">
    <property type="component" value="Chromosome 20"/>
</dbReference>
<proteinExistence type="predicted"/>
<sequence>MGILPQFEKKKKKACNTGKKLRKFRNFFSSLARVILYRLNLIINMLTCTKTNQKTGQATSDERVWPWLTNLPQQEPTQGTWCGGVVFQAAVKGAPPSPTCYLSSKIPWEVGGCASPLWAAPEGGSILAPQNSLKVSTGLGFSTPSTPRWVPLSVLFFGCGLREGEDSVLKLVFC</sequence>
<accession>A0ABN8YIX0</accession>